<accession>A0A2H3AM95</accession>
<dbReference type="STRING" id="1076256.A0A2H3AM95"/>
<dbReference type="Proteomes" id="UP000218334">
    <property type="component" value="Unassembled WGS sequence"/>
</dbReference>
<feature type="domain" description="DUF6570" evidence="1">
    <location>
        <begin position="3"/>
        <end position="60"/>
    </location>
</feature>
<organism evidence="2 3">
    <name type="scientific">Armillaria solidipes</name>
    <dbReference type="NCBI Taxonomy" id="1076256"/>
    <lineage>
        <taxon>Eukaryota</taxon>
        <taxon>Fungi</taxon>
        <taxon>Dikarya</taxon>
        <taxon>Basidiomycota</taxon>
        <taxon>Agaricomycotina</taxon>
        <taxon>Agaricomycetes</taxon>
        <taxon>Agaricomycetidae</taxon>
        <taxon>Agaricales</taxon>
        <taxon>Marasmiineae</taxon>
        <taxon>Physalacriaceae</taxon>
        <taxon>Armillaria</taxon>
    </lineage>
</organism>
<keyword evidence="3" id="KW-1185">Reference proteome</keyword>
<gene>
    <name evidence="2" type="ORF">ARMSODRAFT_991030</name>
</gene>
<dbReference type="InterPro" id="IPR046700">
    <property type="entry name" value="DUF6570"/>
</dbReference>
<evidence type="ECO:0000313" key="2">
    <source>
        <dbReference type="EMBL" id="PBK59989.1"/>
    </source>
</evidence>
<evidence type="ECO:0000259" key="1">
    <source>
        <dbReference type="Pfam" id="PF20209"/>
    </source>
</evidence>
<name>A0A2H3AM95_9AGAR</name>
<dbReference type="EMBL" id="KZ293494">
    <property type="protein sequence ID" value="PBK59989.1"/>
    <property type="molecule type" value="Genomic_DNA"/>
</dbReference>
<sequence length="180" mass="20123">MISYVIMFEAPVFKIYDVLPPPRDQLDEVLVVLFTGPTLPTEDEMKWTPLLVHHHNVAPVTIVHKDQESNKVPEGTSIFDNEEADSTSEGPCPVVVHGLVGEQLDTLSIKTQKTMAARHFKANHGILAVGHAASLQSIYANTSLYPSMFLWLFPYGKGGISSSRLSDKAHKRWLLMYHDK</sequence>
<protein>
    <recommendedName>
        <fullName evidence="1">DUF6570 domain-containing protein</fullName>
    </recommendedName>
</protein>
<evidence type="ECO:0000313" key="3">
    <source>
        <dbReference type="Proteomes" id="UP000218334"/>
    </source>
</evidence>
<dbReference type="AlphaFoldDB" id="A0A2H3AM95"/>
<proteinExistence type="predicted"/>
<dbReference type="Pfam" id="PF20209">
    <property type="entry name" value="DUF6570"/>
    <property type="match status" value="1"/>
</dbReference>
<reference evidence="3" key="1">
    <citation type="journal article" date="2017" name="Nat. Ecol. Evol.">
        <title>Genome expansion and lineage-specific genetic innovations in the forest pathogenic fungi Armillaria.</title>
        <authorList>
            <person name="Sipos G."/>
            <person name="Prasanna A.N."/>
            <person name="Walter M.C."/>
            <person name="O'Connor E."/>
            <person name="Balint B."/>
            <person name="Krizsan K."/>
            <person name="Kiss B."/>
            <person name="Hess J."/>
            <person name="Varga T."/>
            <person name="Slot J."/>
            <person name="Riley R."/>
            <person name="Boka B."/>
            <person name="Rigling D."/>
            <person name="Barry K."/>
            <person name="Lee J."/>
            <person name="Mihaltcheva S."/>
            <person name="LaButti K."/>
            <person name="Lipzen A."/>
            <person name="Waldron R."/>
            <person name="Moloney N.M."/>
            <person name="Sperisen C."/>
            <person name="Kredics L."/>
            <person name="Vagvoelgyi C."/>
            <person name="Patrignani A."/>
            <person name="Fitzpatrick D."/>
            <person name="Nagy I."/>
            <person name="Doyle S."/>
            <person name="Anderson J.B."/>
            <person name="Grigoriev I.V."/>
            <person name="Gueldener U."/>
            <person name="Muensterkoetter M."/>
            <person name="Nagy L.G."/>
        </authorList>
    </citation>
    <scope>NUCLEOTIDE SEQUENCE [LARGE SCALE GENOMIC DNA]</scope>
    <source>
        <strain evidence="3">28-4</strain>
    </source>
</reference>